<dbReference type="AlphaFoldDB" id="A0A382IEE1"/>
<dbReference type="InterPro" id="IPR001509">
    <property type="entry name" value="Epimerase_deHydtase"/>
</dbReference>
<sequence>MKVLITGQNGYVGRVLTNLLLENKYDVLGCDINYFPTPFDNDLHEISNVVSDIRDITEKDLKKVDVIMHLAGLSNDPLGELNSKLTHEINYLSTVRLAKISKQVGVQKFIFSSSCSTYG</sequence>
<dbReference type="InterPro" id="IPR050177">
    <property type="entry name" value="Lipid_A_modif_metabolic_enz"/>
</dbReference>
<evidence type="ECO:0000313" key="2">
    <source>
        <dbReference type="EMBL" id="SVB97745.1"/>
    </source>
</evidence>
<dbReference type="Pfam" id="PF01370">
    <property type="entry name" value="Epimerase"/>
    <property type="match status" value="1"/>
</dbReference>
<accession>A0A382IEE1</accession>
<organism evidence="2">
    <name type="scientific">marine metagenome</name>
    <dbReference type="NCBI Taxonomy" id="408172"/>
    <lineage>
        <taxon>unclassified sequences</taxon>
        <taxon>metagenomes</taxon>
        <taxon>ecological metagenomes</taxon>
    </lineage>
</organism>
<dbReference type="SUPFAM" id="SSF51735">
    <property type="entry name" value="NAD(P)-binding Rossmann-fold domains"/>
    <property type="match status" value="1"/>
</dbReference>
<dbReference type="PANTHER" id="PTHR43245">
    <property type="entry name" value="BIFUNCTIONAL POLYMYXIN RESISTANCE PROTEIN ARNA"/>
    <property type="match status" value="1"/>
</dbReference>
<gene>
    <name evidence="2" type="ORF">METZ01_LOCUS250599</name>
</gene>
<feature type="non-terminal residue" evidence="2">
    <location>
        <position position="119"/>
    </location>
</feature>
<name>A0A382IEE1_9ZZZZ</name>
<proteinExistence type="predicted"/>
<dbReference type="CDD" id="cd08946">
    <property type="entry name" value="SDR_e"/>
    <property type="match status" value="1"/>
</dbReference>
<reference evidence="2" key="1">
    <citation type="submission" date="2018-05" db="EMBL/GenBank/DDBJ databases">
        <authorList>
            <person name="Lanie J.A."/>
            <person name="Ng W.-L."/>
            <person name="Kazmierczak K.M."/>
            <person name="Andrzejewski T.M."/>
            <person name="Davidsen T.M."/>
            <person name="Wayne K.J."/>
            <person name="Tettelin H."/>
            <person name="Glass J.I."/>
            <person name="Rusch D."/>
            <person name="Podicherti R."/>
            <person name="Tsui H.-C.T."/>
            <person name="Winkler M.E."/>
        </authorList>
    </citation>
    <scope>NUCLEOTIDE SEQUENCE</scope>
</reference>
<dbReference type="EMBL" id="UINC01066735">
    <property type="protein sequence ID" value="SVB97745.1"/>
    <property type="molecule type" value="Genomic_DNA"/>
</dbReference>
<dbReference type="Gene3D" id="3.40.50.720">
    <property type="entry name" value="NAD(P)-binding Rossmann-like Domain"/>
    <property type="match status" value="1"/>
</dbReference>
<protein>
    <recommendedName>
        <fullName evidence="1">NAD-dependent epimerase/dehydratase domain-containing protein</fullName>
    </recommendedName>
</protein>
<evidence type="ECO:0000259" key="1">
    <source>
        <dbReference type="Pfam" id="PF01370"/>
    </source>
</evidence>
<feature type="domain" description="NAD-dependent epimerase/dehydratase" evidence="1">
    <location>
        <begin position="3"/>
        <end position="119"/>
    </location>
</feature>
<dbReference type="PANTHER" id="PTHR43245:SF23">
    <property type="entry name" value="NAD(P)-BINDING DOMAIN-CONTAINING PROTEIN"/>
    <property type="match status" value="1"/>
</dbReference>
<dbReference type="InterPro" id="IPR036291">
    <property type="entry name" value="NAD(P)-bd_dom_sf"/>
</dbReference>